<evidence type="ECO:0008006" key="3">
    <source>
        <dbReference type="Google" id="ProtNLM"/>
    </source>
</evidence>
<dbReference type="AlphaFoldDB" id="A0ABD3Y1I0"/>
<name>A0ABD3Y1I0_SINWO</name>
<accession>A0ABD3Y1I0</accession>
<reference evidence="1 2" key="1">
    <citation type="submission" date="2024-11" db="EMBL/GenBank/DDBJ databases">
        <title>Chromosome-level genome assembly of the freshwater bivalve Anodonta woodiana.</title>
        <authorList>
            <person name="Chen X."/>
        </authorList>
    </citation>
    <scope>NUCLEOTIDE SEQUENCE [LARGE SCALE GENOMIC DNA]</scope>
    <source>
        <strain evidence="1">MN2024</strain>
        <tissue evidence="1">Gills</tissue>
    </source>
</reference>
<evidence type="ECO:0000313" key="1">
    <source>
        <dbReference type="EMBL" id="KAL3891645.1"/>
    </source>
</evidence>
<dbReference type="EMBL" id="JBJQND010000001">
    <property type="protein sequence ID" value="KAL3891645.1"/>
    <property type="molecule type" value="Genomic_DNA"/>
</dbReference>
<proteinExistence type="predicted"/>
<gene>
    <name evidence="1" type="ORF">ACJMK2_003897</name>
</gene>
<evidence type="ECO:0000313" key="2">
    <source>
        <dbReference type="Proteomes" id="UP001634394"/>
    </source>
</evidence>
<keyword evidence="2" id="KW-1185">Reference proteome</keyword>
<comment type="caution">
    <text evidence="1">The sequence shown here is derived from an EMBL/GenBank/DDBJ whole genome shotgun (WGS) entry which is preliminary data.</text>
</comment>
<organism evidence="1 2">
    <name type="scientific">Sinanodonta woodiana</name>
    <name type="common">Chinese pond mussel</name>
    <name type="synonym">Anodonta woodiana</name>
    <dbReference type="NCBI Taxonomy" id="1069815"/>
    <lineage>
        <taxon>Eukaryota</taxon>
        <taxon>Metazoa</taxon>
        <taxon>Spiralia</taxon>
        <taxon>Lophotrochozoa</taxon>
        <taxon>Mollusca</taxon>
        <taxon>Bivalvia</taxon>
        <taxon>Autobranchia</taxon>
        <taxon>Heteroconchia</taxon>
        <taxon>Palaeoheterodonta</taxon>
        <taxon>Unionida</taxon>
        <taxon>Unionoidea</taxon>
        <taxon>Unionidae</taxon>
        <taxon>Unioninae</taxon>
        <taxon>Sinanodonta</taxon>
    </lineage>
</organism>
<protein>
    <recommendedName>
        <fullName evidence="3">GIY-YIG homing endonuclease</fullName>
    </recommendedName>
</protein>
<sequence length="241" mass="28691">MPRHYDFDGIVRDEETMEDFCKWFWTGKNSNNLIELLNMSEYRSTDYVRKERFRPFIYGVVLNYEFDTNWRFMKIGFTMSETTKRNSRMTKVERKIDKIYGEGMAKTIFVLAIDPVDTRSCKEVEVYVRKQIGYRINRDLAKTLSFPFKTEWVMTTQAFIDKIRKKIDVAKRARNANTSVFNGLNFVPKTDIPECIDSPKEVTGGYNRLIIYTRRKKICLEEAQTKKHHKIVKIKAFRYSC</sequence>
<dbReference type="Proteomes" id="UP001634394">
    <property type="component" value="Unassembled WGS sequence"/>
</dbReference>